<keyword evidence="8" id="KW-1185">Reference proteome</keyword>
<comment type="cofactor">
    <cofactor evidence="1">
        <name>Ca(2+)</name>
        <dbReference type="ChEBI" id="CHEBI:29108"/>
    </cofactor>
</comment>
<keyword evidence="4" id="KW-1133">Transmembrane helix</keyword>
<proteinExistence type="predicted"/>
<dbReference type="PANTHER" id="PTHR10357:SF215">
    <property type="entry name" value="ALPHA-AMYLASE 1"/>
    <property type="match status" value="1"/>
</dbReference>
<dbReference type="InterPro" id="IPR013780">
    <property type="entry name" value="Glyco_hydro_b"/>
</dbReference>
<keyword evidence="2" id="KW-0479">Metal-binding</keyword>
<dbReference type="SUPFAM" id="SSF51011">
    <property type="entry name" value="Glycosyl hydrolase domain"/>
    <property type="match status" value="1"/>
</dbReference>
<evidence type="ECO:0000256" key="4">
    <source>
        <dbReference type="SAM" id="Phobius"/>
    </source>
</evidence>
<organism evidence="7 8">
    <name type="scientific">Piscibacillus halophilus</name>
    <dbReference type="NCBI Taxonomy" id="571933"/>
    <lineage>
        <taxon>Bacteria</taxon>
        <taxon>Bacillati</taxon>
        <taxon>Bacillota</taxon>
        <taxon>Bacilli</taxon>
        <taxon>Bacillales</taxon>
        <taxon>Bacillaceae</taxon>
        <taxon>Piscibacillus</taxon>
    </lineage>
</organism>
<dbReference type="OrthoDB" id="9805159at2"/>
<feature type="chain" id="PRO_5011720871" evidence="5">
    <location>
        <begin position="23"/>
        <end position="436"/>
    </location>
</feature>
<dbReference type="SMART" id="SM00642">
    <property type="entry name" value="Aamy"/>
    <property type="match status" value="1"/>
</dbReference>
<accession>A0A1H9B1R4</accession>
<feature type="domain" description="Glycosyl hydrolase family 13 catalytic" evidence="6">
    <location>
        <begin position="31"/>
        <end position="316"/>
    </location>
</feature>
<dbReference type="Pfam" id="PF22026">
    <property type="entry name" value="Alpha-amylase_C_2"/>
    <property type="match status" value="1"/>
</dbReference>
<name>A0A1H9B1R4_9BACI</name>
<keyword evidence="4" id="KW-0812">Transmembrane</keyword>
<evidence type="ECO:0000259" key="6">
    <source>
        <dbReference type="SMART" id="SM00642"/>
    </source>
</evidence>
<evidence type="ECO:0000313" key="8">
    <source>
        <dbReference type="Proteomes" id="UP000199427"/>
    </source>
</evidence>
<evidence type="ECO:0000256" key="3">
    <source>
        <dbReference type="ARBA" id="ARBA00022729"/>
    </source>
</evidence>
<evidence type="ECO:0000256" key="2">
    <source>
        <dbReference type="ARBA" id="ARBA00022723"/>
    </source>
</evidence>
<dbReference type="InterPro" id="IPR054174">
    <property type="entry name" value="Alpha-amylase-like_C"/>
</dbReference>
<dbReference type="EMBL" id="FOES01000003">
    <property type="protein sequence ID" value="SEP82765.1"/>
    <property type="molecule type" value="Genomic_DNA"/>
</dbReference>
<evidence type="ECO:0000256" key="5">
    <source>
        <dbReference type="SAM" id="SignalP"/>
    </source>
</evidence>
<dbReference type="InterPro" id="IPR017853">
    <property type="entry name" value="GH"/>
</dbReference>
<dbReference type="InterPro" id="IPR006047">
    <property type="entry name" value="GH13_cat_dom"/>
</dbReference>
<dbReference type="AlphaFoldDB" id="A0A1H9B1R4"/>
<dbReference type="Proteomes" id="UP000199427">
    <property type="component" value="Unassembled WGS sequence"/>
</dbReference>
<keyword evidence="3 5" id="KW-0732">Signal</keyword>
<dbReference type="STRING" id="571933.SAMN05216362_103105"/>
<dbReference type="PANTHER" id="PTHR10357">
    <property type="entry name" value="ALPHA-AMYLASE FAMILY MEMBER"/>
    <property type="match status" value="1"/>
</dbReference>
<dbReference type="RefSeq" id="WP_091772514.1">
    <property type="nucleotide sequence ID" value="NZ_CAESCL010000122.1"/>
</dbReference>
<sequence length="436" mass="50003">MKLKMSFVLVLLISLIPMSVQAEEDQSVYYYILIDRFESGEENGEIVDIDDPAAFQGGDFAGIMNRVDHLDTLGVTHVILSPIFEANEYTGMDVSSYDHIQETFGTEEELNQLINTLNDHNIEVILHFPIKDGVGESEWLSQLKSWEEQLPIDGYYISEIERFSNDLWESAIREVNGSLIGETNENIDEYLKLGFDKVHDRSNQEALKSYFSQPDQSVDELLEGSNIEDKRVIQSMDFIDTNRFTHEFSETGSHPVTYWKLALTYLMTVSNDTLIYQGSEIPLDGVKEDLSHHQLMNFLAGEDQLIRHIEKITNAYDDLPSLAMGDLELLHAEDSYLVFKKSYEDENTIVAINTSTTQQRTDIELEDGQELRGLLEDDLIRQNDDGTYSITVDREASNIFMVQENTGFYWPLIFIFAGGMTIFIIFTVMMYRKNKT</sequence>
<evidence type="ECO:0000256" key="1">
    <source>
        <dbReference type="ARBA" id="ARBA00001913"/>
    </source>
</evidence>
<evidence type="ECO:0000313" key="7">
    <source>
        <dbReference type="EMBL" id="SEP82765.1"/>
    </source>
</evidence>
<dbReference type="SUPFAM" id="SSF51445">
    <property type="entry name" value="(Trans)glycosidases"/>
    <property type="match status" value="1"/>
</dbReference>
<dbReference type="GO" id="GO:0046872">
    <property type="term" value="F:metal ion binding"/>
    <property type="evidence" value="ECO:0007669"/>
    <property type="project" value="UniProtKB-KW"/>
</dbReference>
<dbReference type="CDD" id="cd00551">
    <property type="entry name" value="AmyAc_family"/>
    <property type="match status" value="1"/>
</dbReference>
<dbReference type="GO" id="GO:0005975">
    <property type="term" value="P:carbohydrate metabolic process"/>
    <property type="evidence" value="ECO:0007669"/>
    <property type="project" value="InterPro"/>
</dbReference>
<dbReference type="Pfam" id="PF00128">
    <property type="entry name" value="Alpha-amylase"/>
    <property type="match status" value="1"/>
</dbReference>
<dbReference type="Gene3D" id="3.20.20.80">
    <property type="entry name" value="Glycosidases"/>
    <property type="match status" value="2"/>
</dbReference>
<dbReference type="Gene3D" id="2.60.40.1180">
    <property type="entry name" value="Golgi alpha-mannosidase II"/>
    <property type="match status" value="1"/>
</dbReference>
<keyword evidence="4" id="KW-0472">Membrane</keyword>
<protein>
    <submittedName>
        <fullName evidence="7">Alpha amylase, catalytic domain</fullName>
    </submittedName>
</protein>
<gene>
    <name evidence="7" type="ORF">SAMN05216362_103105</name>
</gene>
<reference evidence="7 8" key="1">
    <citation type="submission" date="2016-10" db="EMBL/GenBank/DDBJ databases">
        <authorList>
            <person name="de Groot N.N."/>
        </authorList>
    </citation>
    <scope>NUCLEOTIDE SEQUENCE [LARGE SCALE GENOMIC DNA]</scope>
    <source>
        <strain evidence="7 8">DSM 21633</strain>
    </source>
</reference>
<feature type="signal peptide" evidence="5">
    <location>
        <begin position="1"/>
        <end position="22"/>
    </location>
</feature>
<feature type="transmembrane region" description="Helical" evidence="4">
    <location>
        <begin position="408"/>
        <end position="431"/>
    </location>
</feature>